<dbReference type="Gene3D" id="2.60.120.560">
    <property type="entry name" value="Exo-inulinase, domain 1"/>
    <property type="match status" value="1"/>
</dbReference>
<gene>
    <name evidence="1" type="ORF">ES677_05225</name>
</gene>
<reference evidence="1 2" key="1">
    <citation type="submission" date="2019-08" db="EMBL/GenBank/DDBJ databases">
        <title>Genomes of Antarctic Bizionia species.</title>
        <authorList>
            <person name="Bowman J.P."/>
        </authorList>
    </citation>
    <scope>NUCLEOTIDE SEQUENCE [LARGE SCALE GENOMIC DNA]</scope>
    <source>
        <strain evidence="1 2">IC164</strain>
    </source>
</reference>
<evidence type="ECO:0000313" key="2">
    <source>
        <dbReference type="Proteomes" id="UP000323621"/>
    </source>
</evidence>
<evidence type="ECO:0000313" key="1">
    <source>
        <dbReference type="EMBL" id="TYC14783.1"/>
    </source>
</evidence>
<dbReference type="RefSeq" id="WP_148380650.1">
    <property type="nucleotide sequence ID" value="NZ_VSKN01000005.1"/>
</dbReference>
<dbReference type="Proteomes" id="UP000323621">
    <property type="component" value="Unassembled WGS sequence"/>
</dbReference>
<dbReference type="EMBL" id="VSKN01000005">
    <property type="protein sequence ID" value="TYC14783.1"/>
    <property type="molecule type" value="Genomic_DNA"/>
</dbReference>
<name>A0ABY3MC37_9FLAO</name>
<accession>A0ABY3MC37</accession>
<comment type="caution">
    <text evidence="1">The sequence shown here is derived from an EMBL/GenBank/DDBJ whole genome shotgun (WGS) entry which is preliminary data.</text>
</comment>
<organism evidence="1 2">
    <name type="scientific">Bizionia gelidisalsuginis</name>
    <dbReference type="NCBI Taxonomy" id="291188"/>
    <lineage>
        <taxon>Bacteria</taxon>
        <taxon>Pseudomonadati</taxon>
        <taxon>Bacteroidota</taxon>
        <taxon>Flavobacteriia</taxon>
        <taxon>Flavobacteriales</taxon>
        <taxon>Flavobacteriaceae</taxon>
        <taxon>Bizionia</taxon>
    </lineage>
</organism>
<proteinExistence type="predicted"/>
<sequence length="367" mass="43096">MNKYIYIIIILISCRIIAQDTEIIIIDRFDSNKNNWNFKSSDNWNCDIKNGKLNMQINKTYRNIWLIANGIDNLANKTYTEITYDFDIENTENNDFGTGMIFINDLNSKEFENVSLVLNKENSYFVKKSDSYPDAYFNLALEKSPIFKNKGNTAKIIFDNRETADKESQIKVFINEKLIIKSNWNISNFNKIGFITYGGTKITYDNLVIKQENKTAYVVDAFDFISLNGNLKMDNNGIDKKTLIEYIPVEIIDNQNILSTKDLIKSLKKNIKCSGIETRKVNFKGQKREMFSFNYGNSLIEFFTDTEKPNPIEINFLEKDDLDDFFKIYADYHSYRYDENRAQWPSNPWFSILKFNDSYRATIWRGM</sequence>
<protein>
    <submittedName>
        <fullName evidence="1">Uncharacterized protein</fullName>
    </submittedName>
</protein>
<keyword evidence="2" id="KW-1185">Reference proteome</keyword>